<dbReference type="SMART" id="SM00220">
    <property type="entry name" value="S_TKc"/>
    <property type="match status" value="1"/>
</dbReference>
<protein>
    <recommendedName>
        <fullName evidence="1">non-specific serine/threonine protein kinase</fullName>
        <ecNumber evidence="1">2.7.11.1</ecNumber>
    </recommendedName>
</protein>
<name>A0A849SDU9_UNCEI</name>
<gene>
    <name evidence="11" type="ORF">HOP12_05195</name>
</gene>
<dbReference type="InterPro" id="IPR011990">
    <property type="entry name" value="TPR-like_helical_dom_sf"/>
</dbReference>
<dbReference type="Gene3D" id="1.10.510.10">
    <property type="entry name" value="Transferase(Phosphotransferase) domain 1"/>
    <property type="match status" value="1"/>
</dbReference>
<dbReference type="InterPro" id="IPR000719">
    <property type="entry name" value="Prot_kinase_dom"/>
</dbReference>
<evidence type="ECO:0000256" key="3">
    <source>
        <dbReference type="ARBA" id="ARBA00022679"/>
    </source>
</evidence>
<evidence type="ECO:0000256" key="9">
    <source>
        <dbReference type="PROSITE-ProRule" id="PRU10141"/>
    </source>
</evidence>
<dbReference type="Pfam" id="PF13191">
    <property type="entry name" value="AAA_16"/>
    <property type="match status" value="1"/>
</dbReference>
<dbReference type="InterPro" id="IPR041664">
    <property type="entry name" value="AAA_16"/>
</dbReference>
<dbReference type="CDD" id="cd14014">
    <property type="entry name" value="STKc_PknB_like"/>
    <property type="match status" value="1"/>
</dbReference>
<dbReference type="Proteomes" id="UP000580839">
    <property type="component" value="Unassembled WGS sequence"/>
</dbReference>
<evidence type="ECO:0000313" key="12">
    <source>
        <dbReference type="Proteomes" id="UP000580839"/>
    </source>
</evidence>
<dbReference type="Pfam" id="PF00069">
    <property type="entry name" value="Pkinase"/>
    <property type="match status" value="1"/>
</dbReference>
<dbReference type="SUPFAM" id="SSF52540">
    <property type="entry name" value="P-loop containing nucleoside triphosphate hydrolases"/>
    <property type="match status" value="1"/>
</dbReference>
<dbReference type="InterPro" id="IPR027417">
    <property type="entry name" value="P-loop_NTPase"/>
</dbReference>
<keyword evidence="2" id="KW-0723">Serine/threonine-protein kinase</keyword>
<accession>A0A849SDU9</accession>
<dbReference type="FunFam" id="3.30.200.20:FF:000035">
    <property type="entry name" value="Serine/threonine protein kinase Stk1"/>
    <property type="match status" value="1"/>
</dbReference>
<evidence type="ECO:0000256" key="1">
    <source>
        <dbReference type="ARBA" id="ARBA00012513"/>
    </source>
</evidence>
<dbReference type="FunFam" id="1.10.510.10:FF:000021">
    <property type="entry name" value="Serine/threonine protein kinase"/>
    <property type="match status" value="1"/>
</dbReference>
<evidence type="ECO:0000259" key="10">
    <source>
        <dbReference type="PROSITE" id="PS50011"/>
    </source>
</evidence>
<evidence type="ECO:0000313" key="11">
    <source>
        <dbReference type="EMBL" id="NOT33552.1"/>
    </source>
</evidence>
<feature type="domain" description="Protein kinase" evidence="10">
    <location>
        <begin position="26"/>
        <end position="283"/>
    </location>
</feature>
<dbReference type="GO" id="GO:0004674">
    <property type="term" value="F:protein serine/threonine kinase activity"/>
    <property type="evidence" value="ECO:0007669"/>
    <property type="project" value="UniProtKB-KW"/>
</dbReference>
<evidence type="ECO:0000256" key="8">
    <source>
        <dbReference type="ARBA" id="ARBA00048679"/>
    </source>
</evidence>
<proteinExistence type="predicted"/>
<comment type="caution">
    <text evidence="11">The sequence shown here is derived from an EMBL/GenBank/DDBJ whole genome shotgun (WGS) entry which is preliminary data.</text>
</comment>
<evidence type="ECO:0000256" key="2">
    <source>
        <dbReference type="ARBA" id="ARBA00022527"/>
    </source>
</evidence>
<dbReference type="EC" id="2.7.11.1" evidence="1"/>
<organism evidence="11 12">
    <name type="scientific">Eiseniibacteriota bacterium</name>
    <dbReference type="NCBI Taxonomy" id="2212470"/>
    <lineage>
        <taxon>Bacteria</taxon>
        <taxon>Candidatus Eiseniibacteriota</taxon>
    </lineage>
</organism>
<reference evidence="11 12" key="1">
    <citation type="submission" date="2020-04" db="EMBL/GenBank/DDBJ databases">
        <title>Metagenomic profiling of ammonia- and methane-oxidizing microorganisms in a Dutch drinking water treatment plant.</title>
        <authorList>
            <person name="Poghosyan L."/>
            <person name="Leucker S."/>
        </authorList>
    </citation>
    <scope>NUCLEOTIDE SEQUENCE [LARGE SCALE GENOMIC DNA]</scope>
    <source>
        <strain evidence="11">S-RSF-IL-03</strain>
    </source>
</reference>
<dbReference type="GO" id="GO:0005524">
    <property type="term" value="F:ATP binding"/>
    <property type="evidence" value="ECO:0007669"/>
    <property type="project" value="UniProtKB-UniRule"/>
</dbReference>
<keyword evidence="5" id="KW-0418">Kinase</keyword>
<keyword evidence="6 9" id="KW-0067">ATP-binding</keyword>
<feature type="binding site" evidence="9">
    <location>
        <position position="55"/>
    </location>
    <ligand>
        <name>ATP</name>
        <dbReference type="ChEBI" id="CHEBI:30616"/>
    </ligand>
</feature>
<evidence type="ECO:0000256" key="5">
    <source>
        <dbReference type="ARBA" id="ARBA00022777"/>
    </source>
</evidence>
<dbReference type="AlphaFoldDB" id="A0A849SDU9"/>
<dbReference type="InterPro" id="IPR017441">
    <property type="entry name" value="Protein_kinase_ATP_BS"/>
</dbReference>
<dbReference type="InterPro" id="IPR053159">
    <property type="entry name" value="Hybrid_Histidine_Kinase"/>
</dbReference>
<comment type="catalytic activity">
    <reaction evidence="7">
        <text>L-threonyl-[protein] + ATP = O-phospho-L-threonyl-[protein] + ADP + H(+)</text>
        <dbReference type="Rhea" id="RHEA:46608"/>
        <dbReference type="Rhea" id="RHEA-COMP:11060"/>
        <dbReference type="Rhea" id="RHEA-COMP:11605"/>
        <dbReference type="ChEBI" id="CHEBI:15378"/>
        <dbReference type="ChEBI" id="CHEBI:30013"/>
        <dbReference type="ChEBI" id="CHEBI:30616"/>
        <dbReference type="ChEBI" id="CHEBI:61977"/>
        <dbReference type="ChEBI" id="CHEBI:456216"/>
        <dbReference type="EC" id="2.7.11.1"/>
    </reaction>
</comment>
<dbReference type="PROSITE" id="PS50011">
    <property type="entry name" value="PROTEIN_KINASE_DOM"/>
    <property type="match status" value="1"/>
</dbReference>
<dbReference type="EMBL" id="JABFRW010000055">
    <property type="protein sequence ID" value="NOT33552.1"/>
    <property type="molecule type" value="Genomic_DNA"/>
</dbReference>
<dbReference type="PANTHER" id="PTHR43642:SF1">
    <property type="entry name" value="HYBRID SIGNAL TRANSDUCTION HISTIDINE KINASE G"/>
    <property type="match status" value="1"/>
</dbReference>
<dbReference type="SUPFAM" id="SSF48452">
    <property type="entry name" value="TPR-like"/>
    <property type="match status" value="1"/>
</dbReference>
<dbReference type="Gene3D" id="3.30.200.20">
    <property type="entry name" value="Phosphorylase Kinase, domain 1"/>
    <property type="match status" value="1"/>
</dbReference>
<evidence type="ECO:0000256" key="6">
    <source>
        <dbReference type="ARBA" id="ARBA00022840"/>
    </source>
</evidence>
<sequence length="1197" mass="130588">MSEFDPTTPINALPSRQAGDIIAGRYRLTAWLGRGGMGEVWRAHDPQLARDVAVKVVSPAAFDTAGRARLLREARIAASLNHPHIVAVHDAGEDGVQPYLVMELVLGENLRERPPRTTEGAVVVAKQVLDALAHAHAHGVVHRDLKPENLLATGPVETPRIKLSDLGVARASASGSETAQGTILGTANYLSPEQALGGEIDGRADLYALGVLLYELIAGRLPFTGSDALAVISQHLHSPPSPPRAFRPDLSPALERFVLRLLAKAPEQRFATAAEAAKELERICTLPAVEANAEPATTLLDQLVRGRMVGRASEFERLREVWRSALAGRAQLALVSGEPGVGKTRFARELIVAARVDGAAVLMGGCYEFEATTPYLPFVEALSAWARGRSAESMRSGLGDAAEELARLVPEINARLGPYPPISSLAPHEERLRLFDAFARFLRALAAARGLVVMLDDVQWADTGTLGLLRYLLRQLGDSRVLMLAAYREVELDRAHPLAAALVEWNRERIATRIALGRLGRADTDALLATLMGQESVTADFGEVIHRETEGNPFFIEEVVKSLIDQGEIYREGGEWQRRAVHELAIPQSVKAAIGRRLDKLSRECIETLHVAAVLGKTFAFADLAASSERSEDALLDALDEAATAQLMVARENETFAFTHDKIREVLYEEQNPVRRRRSHQRIGEAIEAREPSRVEDLAFHFMHSGDLERAYQWTTAAAERAQHVFALDEAAQYGERARECAEALNDPARLLVALRALAMAHSLRGDTPTTLRTCEEALKLCTTATERGRINAIAGEACVRVGRAEGEAYLAAANRELDPATQPFELAIVKGNIARIHHYRMEHRRAIALLHEALATPGIENAPWVKFAIVPFLAGSHQHLCEFEESMRWAQLCVDAGREARLPGFEASGHEFMAEDLNSIGRFREGLEHAHADLRIGERTGSLDREAWGGWCVMWSLSQLGDLVEAIGYGERAYQLAAEIGESRLTCILSLNHAWMLWERNREPEAEALLRDGAERARQLGHGLTLAVVALARAQLELRKGNGEAAYAAAIESIEVRRGTENLVSMDQCQATASMAATLCGRFDMAEQHANVALELSNRLGLIFGLGLSHLAFGLLAATRAQFDQAISAYDQALAAFEPHGIRIEAARVRGARSRALEAAGRSAEAAAERERAMALFDACGVTREAAELRAGAGEH</sequence>
<evidence type="ECO:0000256" key="7">
    <source>
        <dbReference type="ARBA" id="ARBA00047899"/>
    </source>
</evidence>
<dbReference type="InterPro" id="IPR011009">
    <property type="entry name" value="Kinase-like_dom_sf"/>
</dbReference>
<dbReference type="PROSITE" id="PS00107">
    <property type="entry name" value="PROTEIN_KINASE_ATP"/>
    <property type="match status" value="1"/>
</dbReference>
<dbReference type="PANTHER" id="PTHR43642">
    <property type="entry name" value="HYBRID SIGNAL TRANSDUCTION HISTIDINE KINASE G"/>
    <property type="match status" value="1"/>
</dbReference>
<dbReference type="Gene3D" id="3.40.50.300">
    <property type="entry name" value="P-loop containing nucleotide triphosphate hydrolases"/>
    <property type="match status" value="1"/>
</dbReference>
<comment type="catalytic activity">
    <reaction evidence="8">
        <text>L-seryl-[protein] + ATP = O-phospho-L-seryl-[protein] + ADP + H(+)</text>
        <dbReference type="Rhea" id="RHEA:17989"/>
        <dbReference type="Rhea" id="RHEA-COMP:9863"/>
        <dbReference type="Rhea" id="RHEA-COMP:11604"/>
        <dbReference type="ChEBI" id="CHEBI:15378"/>
        <dbReference type="ChEBI" id="CHEBI:29999"/>
        <dbReference type="ChEBI" id="CHEBI:30616"/>
        <dbReference type="ChEBI" id="CHEBI:83421"/>
        <dbReference type="ChEBI" id="CHEBI:456216"/>
        <dbReference type="EC" id="2.7.11.1"/>
    </reaction>
</comment>
<dbReference type="Gene3D" id="1.25.40.10">
    <property type="entry name" value="Tetratricopeptide repeat domain"/>
    <property type="match status" value="2"/>
</dbReference>
<evidence type="ECO:0000256" key="4">
    <source>
        <dbReference type="ARBA" id="ARBA00022741"/>
    </source>
</evidence>
<dbReference type="SUPFAM" id="SSF56112">
    <property type="entry name" value="Protein kinase-like (PK-like)"/>
    <property type="match status" value="1"/>
</dbReference>
<keyword evidence="3" id="KW-0808">Transferase</keyword>
<keyword evidence="4 9" id="KW-0547">Nucleotide-binding</keyword>